<proteinExistence type="inferred from homology"/>
<sequence>MTGSLIGRVGLVVGGGADGPAGPRETLPLGNGRAIAISAARAGALVMVADRDAVTAEATAAAIRAEGGAAASVACDVSVAEDCMRAVAATVEQFGALHLLVNNVGIADLGSIRNTAVEDFDRVLAVNVRGQFLTMQAALPALLDAGDGAIVNVSSINAIRHHAGIGYETSKAALLGLSRHVAVTTAKRGIRVNTVLPGLIDSTMRRRYADLVTGGAVTGGAVTGGAVTGGAVTGGAVTGGAVTGGAVTGDPAARVPLGRLGSPWEVAAVVVFLLSADASYLSGAEIVVDGGITNRL</sequence>
<dbReference type="PRINTS" id="PR00080">
    <property type="entry name" value="SDRFAMILY"/>
</dbReference>
<dbReference type="Pfam" id="PF13561">
    <property type="entry name" value="adh_short_C2"/>
    <property type="match status" value="1"/>
</dbReference>
<dbReference type="Gene3D" id="3.40.50.720">
    <property type="entry name" value="NAD(P)-binding Rossmann-like Domain"/>
    <property type="match status" value="1"/>
</dbReference>
<evidence type="ECO:0000256" key="2">
    <source>
        <dbReference type="RuleBase" id="RU000363"/>
    </source>
</evidence>
<evidence type="ECO:0000313" key="3">
    <source>
        <dbReference type="EMBL" id="GIJ63197.1"/>
    </source>
</evidence>
<dbReference type="CDD" id="cd05233">
    <property type="entry name" value="SDR_c"/>
    <property type="match status" value="1"/>
</dbReference>
<accession>A0A8J3ZFK0</accession>
<dbReference type="InterPro" id="IPR036291">
    <property type="entry name" value="NAD(P)-bd_dom_sf"/>
</dbReference>
<keyword evidence="4" id="KW-1185">Reference proteome</keyword>
<gene>
    <name evidence="3" type="ORF">Vau01_107130</name>
</gene>
<dbReference type="AlphaFoldDB" id="A0A8J3ZFK0"/>
<dbReference type="EMBL" id="BOPG01000089">
    <property type="protein sequence ID" value="GIJ63197.1"/>
    <property type="molecule type" value="Genomic_DNA"/>
</dbReference>
<reference evidence="3" key="1">
    <citation type="submission" date="2021-01" db="EMBL/GenBank/DDBJ databases">
        <title>Whole genome shotgun sequence of Virgisporangium aurantiacum NBRC 16421.</title>
        <authorList>
            <person name="Komaki H."/>
            <person name="Tamura T."/>
        </authorList>
    </citation>
    <scope>NUCLEOTIDE SEQUENCE</scope>
    <source>
        <strain evidence="3">NBRC 16421</strain>
    </source>
</reference>
<dbReference type="GO" id="GO:0016616">
    <property type="term" value="F:oxidoreductase activity, acting on the CH-OH group of donors, NAD or NADP as acceptor"/>
    <property type="evidence" value="ECO:0007669"/>
    <property type="project" value="TreeGrafter"/>
</dbReference>
<dbReference type="InterPro" id="IPR002347">
    <property type="entry name" value="SDR_fam"/>
</dbReference>
<dbReference type="Pfam" id="PF00106">
    <property type="entry name" value="adh_short"/>
    <property type="match status" value="1"/>
</dbReference>
<organism evidence="3 4">
    <name type="scientific">Virgisporangium aurantiacum</name>
    <dbReference type="NCBI Taxonomy" id="175570"/>
    <lineage>
        <taxon>Bacteria</taxon>
        <taxon>Bacillati</taxon>
        <taxon>Actinomycetota</taxon>
        <taxon>Actinomycetes</taxon>
        <taxon>Micromonosporales</taxon>
        <taxon>Micromonosporaceae</taxon>
        <taxon>Virgisporangium</taxon>
    </lineage>
</organism>
<evidence type="ECO:0000256" key="1">
    <source>
        <dbReference type="ARBA" id="ARBA00006484"/>
    </source>
</evidence>
<dbReference type="PRINTS" id="PR00081">
    <property type="entry name" value="GDHRDH"/>
</dbReference>
<comment type="caution">
    <text evidence="3">The sequence shown here is derived from an EMBL/GenBank/DDBJ whole genome shotgun (WGS) entry which is preliminary data.</text>
</comment>
<comment type="similarity">
    <text evidence="1 2">Belongs to the short-chain dehydrogenases/reductases (SDR) family.</text>
</comment>
<dbReference type="RefSeq" id="WP_204009270.1">
    <property type="nucleotide sequence ID" value="NZ_BOPG01000089.1"/>
</dbReference>
<dbReference type="PANTHER" id="PTHR42760">
    <property type="entry name" value="SHORT-CHAIN DEHYDROGENASES/REDUCTASES FAMILY MEMBER"/>
    <property type="match status" value="1"/>
</dbReference>
<dbReference type="Proteomes" id="UP000612585">
    <property type="component" value="Unassembled WGS sequence"/>
</dbReference>
<dbReference type="SUPFAM" id="SSF51735">
    <property type="entry name" value="NAD(P)-binding Rossmann-fold domains"/>
    <property type="match status" value="1"/>
</dbReference>
<protein>
    <submittedName>
        <fullName evidence="3">Short-chain dehydrogenase</fullName>
    </submittedName>
</protein>
<evidence type="ECO:0000313" key="4">
    <source>
        <dbReference type="Proteomes" id="UP000612585"/>
    </source>
</evidence>
<name>A0A8J3ZFK0_9ACTN</name>